<gene>
    <name evidence="1" type="ORF">DV701_03820</name>
</gene>
<protein>
    <submittedName>
        <fullName evidence="1">DUF2218 domain-containing protein</fullName>
    </submittedName>
</protein>
<reference evidence="1 2" key="1">
    <citation type="submission" date="2018-07" db="EMBL/GenBank/DDBJ databases">
        <title>Complete genome sequencing of Ornithinimicrobium sp. AMA3305.</title>
        <authorList>
            <person name="Bae J.-W."/>
        </authorList>
    </citation>
    <scope>NUCLEOTIDE SEQUENCE [LARGE SCALE GENOMIC DNA]</scope>
    <source>
        <strain evidence="1 2">AMA3305</strain>
    </source>
</reference>
<organism evidence="1 2">
    <name type="scientific">Ornithinimicrobium avium</name>
    <dbReference type="NCBI Taxonomy" id="2283195"/>
    <lineage>
        <taxon>Bacteria</taxon>
        <taxon>Bacillati</taxon>
        <taxon>Actinomycetota</taxon>
        <taxon>Actinomycetes</taxon>
        <taxon>Micrococcales</taxon>
        <taxon>Ornithinimicrobiaceae</taxon>
        <taxon>Ornithinimicrobium</taxon>
    </lineage>
</organism>
<accession>A0A345NK15</accession>
<dbReference type="RefSeq" id="WP_114927138.1">
    <property type="nucleotide sequence ID" value="NZ_CP031229.1"/>
</dbReference>
<keyword evidence="2" id="KW-1185">Reference proteome</keyword>
<dbReference type="KEGG" id="orn:DV701_03820"/>
<dbReference type="OrthoDB" id="9806511at2"/>
<dbReference type="EMBL" id="CP031229">
    <property type="protein sequence ID" value="AXH95373.1"/>
    <property type="molecule type" value="Genomic_DNA"/>
</dbReference>
<sequence length="99" mass="10727">MTQTRTALVSTDAPARYAKQLASHLGRKMTVEETAQGPRLTMDFDGQVASCQLDTTANGTLRMRAASDSEAALERMAQVVGSHLERFGAKAELRVSWTA</sequence>
<evidence type="ECO:0000313" key="2">
    <source>
        <dbReference type="Proteomes" id="UP000253790"/>
    </source>
</evidence>
<dbReference type="AlphaFoldDB" id="A0A345NK15"/>
<dbReference type="Gene3D" id="3.30.310.50">
    <property type="entry name" value="Alpha-D-phosphohexomutase, C-terminal domain"/>
    <property type="match status" value="1"/>
</dbReference>
<dbReference type="InterPro" id="IPR014543">
    <property type="entry name" value="UCP028291"/>
</dbReference>
<dbReference type="Proteomes" id="UP000253790">
    <property type="component" value="Chromosome"/>
</dbReference>
<name>A0A345NK15_9MICO</name>
<dbReference type="Pfam" id="PF09981">
    <property type="entry name" value="DUF2218"/>
    <property type="match status" value="1"/>
</dbReference>
<proteinExistence type="predicted"/>
<evidence type="ECO:0000313" key="1">
    <source>
        <dbReference type="EMBL" id="AXH95373.1"/>
    </source>
</evidence>